<dbReference type="Pfam" id="PF14054">
    <property type="entry name" value="DUF4249"/>
    <property type="match status" value="1"/>
</dbReference>
<dbReference type="RefSeq" id="WP_136874515.1">
    <property type="nucleotide sequence ID" value="NZ_SWBO01000002.1"/>
</dbReference>
<accession>A0A4U1C912</accession>
<dbReference type="PROSITE" id="PS51257">
    <property type="entry name" value="PROKAR_LIPOPROTEIN"/>
    <property type="match status" value="1"/>
</dbReference>
<gene>
    <name evidence="1" type="ORF">FA045_03440</name>
</gene>
<sequence length="266" mass="29301">MKNFKQHLSFIIFAGLVIIFSSCEKVIDLKLDNAAPKIVVEAILTDLDVRQIVSLSSTTNFEANNTKVPVSGATVTIKEENGPTITYSEVTPGNYVSTRYKGIPGKKYTITVTAGGQTYVAISTMPTPVPIKSLSQIELSAFGETRKVVQVNFNDPAGVANYYYNRVFINNFKNDRYYVDSDRFTDGREVKNNIFIDEPELVTGDKVKIQLLTIDEKVYKYLFSITQITGNGGPPTTPANPESNFNNGALGFFSASSFTVDSLVIK</sequence>
<keyword evidence="2" id="KW-1185">Reference proteome</keyword>
<dbReference type="OrthoDB" id="637707at2"/>
<comment type="caution">
    <text evidence="1">The sequence shown here is derived from an EMBL/GenBank/DDBJ whole genome shotgun (WGS) entry which is preliminary data.</text>
</comment>
<proteinExistence type="predicted"/>
<dbReference type="AlphaFoldDB" id="A0A4U1C912"/>
<dbReference type="Proteomes" id="UP000310477">
    <property type="component" value="Unassembled WGS sequence"/>
</dbReference>
<reference evidence="1 2" key="1">
    <citation type="submission" date="2019-04" db="EMBL/GenBank/DDBJ databases">
        <title>Pedobacter sp. AR-2-6 sp. nov., isolated from Arctic soil.</title>
        <authorList>
            <person name="Dahal R.H."/>
            <person name="Kim D.-U."/>
        </authorList>
    </citation>
    <scope>NUCLEOTIDE SEQUENCE [LARGE SCALE GENOMIC DNA]</scope>
    <source>
        <strain evidence="1 2">AR-2-6</strain>
    </source>
</reference>
<evidence type="ECO:0000313" key="1">
    <source>
        <dbReference type="EMBL" id="TKC02349.1"/>
    </source>
</evidence>
<protein>
    <submittedName>
        <fullName evidence="1">DUF4249 domain-containing protein</fullName>
    </submittedName>
</protein>
<name>A0A4U1C912_9SPHI</name>
<evidence type="ECO:0000313" key="2">
    <source>
        <dbReference type="Proteomes" id="UP000310477"/>
    </source>
</evidence>
<organism evidence="1 2">
    <name type="scientific">Pedobacter cryotolerans</name>
    <dbReference type="NCBI Taxonomy" id="2571270"/>
    <lineage>
        <taxon>Bacteria</taxon>
        <taxon>Pseudomonadati</taxon>
        <taxon>Bacteroidota</taxon>
        <taxon>Sphingobacteriia</taxon>
        <taxon>Sphingobacteriales</taxon>
        <taxon>Sphingobacteriaceae</taxon>
        <taxon>Pedobacter</taxon>
    </lineage>
</organism>
<dbReference type="EMBL" id="SWBO01000002">
    <property type="protein sequence ID" value="TKC02349.1"/>
    <property type="molecule type" value="Genomic_DNA"/>
</dbReference>
<dbReference type="InterPro" id="IPR025345">
    <property type="entry name" value="DUF4249"/>
</dbReference>